<feature type="transmembrane region" description="Helical" evidence="6">
    <location>
        <begin position="164"/>
        <end position="184"/>
    </location>
</feature>
<feature type="transmembrane region" description="Helical" evidence="6">
    <location>
        <begin position="101"/>
        <end position="123"/>
    </location>
</feature>
<evidence type="ECO:0000256" key="4">
    <source>
        <dbReference type="ARBA" id="ARBA00022989"/>
    </source>
</evidence>
<dbReference type="AlphaFoldDB" id="A0A1W1ECG6"/>
<evidence type="ECO:0000256" key="3">
    <source>
        <dbReference type="ARBA" id="ARBA00022692"/>
    </source>
</evidence>
<dbReference type="EMBL" id="FPKX01000020">
    <property type="protein sequence ID" value="SFZ97759.1"/>
    <property type="molecule type" value="Genomic_DNA"/>
</dbReference>
<evidence type="ECO:0000256" key="6">
    <source>
        <dbReference type="SAM" id="Phobius"/>
    </source>
</evidence>
<dbReference type="Gene3D" id="1.20.1250.20">
    <property type="entry name" value="MFS general substrate transporter like domains"/>
    <property type="match status" value="2"/>
</dbReference>
<dbReference type="PANTHER" id="PTHR43124:SF3">
    <property type="entry name" value="CHLORAMPHENICOL EFFLUX PUMP RV0191"/>
    <property type="match status" value="1"/>
</dbReference>
<dbReference type="GO" id="GO:0005886">
    <property type="term" value="C:plasma membrane"/>
    <property type="evidence" value="ECO:0007669"/>
    <property type="project" value="UniProtKB-SubCell"/>
</dbReference>
<keyword evidence="2" id="KW-1003">Cell membrane</keyword>
<reference evidence="8" key="1">
    <citation type="submission" date="2016-10" db="EMBL/GenBank/DDBJ databases">
        <authorList>
            <person name="de Groot N.N."/>
        </authorList>
    </citation>
    <scope>NUCLEOTIDE SEQUENCE</scope>
</reference>
<dbReference type="PROSITE" id="PS50850">
    <property type="entry name" value="MFS"/>
    <property type="match status" value="1"/>
</dbReference>
<evidence type="ECO:0000259" key="7">
    <source>
        <dbReference type="PROSITE" id="PS50850"/>
    </source>
</evidence>
<feature type="transmembrane region" description="Helical" evidence="6">
    <location>
        <begin position="354"/>
        <end position="375"/>
    </location>
</feature>
<evidence type="ECO:0000256" key="2">
    <source>
        <dbReference type="ARBA" id="ARBA00022475"/>
    </source>
</evidence>
<dbReference type="Pfam" id="PF07690">
    <property type="entry name" value="MFS_1"/>
    <property type="match status" value="2"/>
</dbReference>
<accession>A0A1W1ECG6</accession>
<feature type="transmembrane region" description="Helical" evidence="6">
    <location>
        <begin position="135"/>
        <end position="158"/>
    </location>
</feature>
<gene>
    <name evidence="8" type="ORF">MNB_SV-5-129</name>
</gene>
<feature type="domain" description="Major facilitator superfamily (MFS) profile" evidence="7">
    <location>
        <begin position="8"/>
        <end position="379"/>
    </location>
</feature>
<feature type="transmembrane region" description="Helical" evidence="6">
    <location>
        <begin position="268"/>
        <end position="286"/>
    </location>
</feature>
<feature type="transmembrane region" description="Helical" evidence="6">
    <location>
        <begin position="45"/>
        <end position="65"/>
    </location>
</feature>
<feature type="transmembrane region" description="Helical" evidence="6">
    <location>
        <begin position="238"/>
        <end position="256"/>
    </location>
</feature>
<evidence type="ECO:0000256" key="1">
    <source>
        <dbReference type="ARBA" id="ARBA00004651"/>
    </source>
</evidence>
<dbReference type="CDD" id="cd17473">
    <property type="entry name" value="MFS_arabinose_efflux_permease_like"/>
    <property type="match status" value="1"/>
</dbReference>
<feature type="transmembrane region" description="Helical" evidence="6">
    <location>
        <begin position="327"/>
        <end position="348"/>
    </location>
</feature>
<proteinExistence type="predicted"/>
<feature type="transmembrane region" description="Helical" evidence="6">
    <location>
        <begin position="12"/>
        <end position="33"/>
    </location>
</feature>
<keyword evidence="4 6" id="KW-1133">Transmembrane helix</keyword>
<dbReference type="InterPro" id="IPR020846">
    <property type="entry name" value="MFS_dom"/>
</dbReference>
<name>A0A1W1ECG6_9ZZZZ</name>
<feature type="transmembrane region" description="Helical" evidence="6">
    <location>
        <begin position="292"/>
        <end position="315"/>
    </location>
</feature>
<evidence type="ECO:0000313" key="8">
    <source>
        <dbReference type="EMBL" id="SFZ97759.1"/>
    </source>
</evidence>
<dbReference type="SUPFAM" id="SSF103473">
    <property type="entry name" value="MFS general substrate transporter"/>
    <property type="match status" value="1"/>
</dbReference>
<evidence type="ECO:0000256" key="5">
    <source>
        <dbReference type="ARBA" id="ARBA00023136"/>
    </source>
</evidence>
<protein>
    <submittedName>
        <fullName evidence="8">MFS permease</fullName>
    </submittedName>
</protein>
<organism evidence="8">
    <name type="scientific">hydrothermal vent metagenome</name>
    <dbReference type="NCBI Taxonomy" id="652676"/>
    <lineage>
        <taxon>unclassified sequences</taxon>
        <taxon>metagenomes</taxon>
        <taxon>ecological metagenomes</taxon>
    </lineage>
</organism>
<keyword evidence="3 6" id="KW-0812">Transmembrane</keyword>
<dbReference type="PANTHER" id="PTHR43124">
    <property type="entry name" value="PURINE EFFLUX PUMP PBUE"/>
    <property type="match status" value="1"/>
</dbReference>
<sequence>MQTIKFGTKVTLLLISMLTMMSNVAVVTILPHLSKIYSSVPNIEFLSRMMITLPSLAIAFLAPFLSSIIYKYGKRNSAIFALIFFAITGTAGLYLNGIYEILLSRFLLGIAIATLMIVSTTLVGDYFKDEQRHKFMGMQSAFVSIGGIFFIVGGGVLSDINWRYPFAIYGVGIVVLFFAIKYIVEYKNQEYVATTEALNHKLYKIYIMAFILMVTFFIVPTQLPYLMINEFSATGKETGFVIASAFLFNAVGGLSFIKLKKYFDYRKIYMIGMSTIAIGFIFAANVHEFYQFFIAAPIIGFGGGILFTNMPAWLLHYAHPSRRIKATSYLTSSMFLGQFFSPILMYPIVHYVGIKLFFEIIGISIIMVLLLTILIEKILNLKRKI</sequence>
<keyword evidence="5 6" id="KW-0472">Membrane</keyword>
<dbReference type="InterPro" id="IPR050189">
    <property type="entry name" value="MFS_Efflux_Transporters"/>
</dbReference>
<feature type="transmembrane region" description="Helical" evidence="6">
    <location>
        <begin position="205"/>
        <end position="226"/>
    </location>
</feature>
<dbReference type="GO" id="GO:0022857">
    <property type="term" value="F:transmembrane transporter activity"/>
    <property type="evidence" value="ECO:0007669"/>
    <property type="project" value="InterPro"/>
</dbReference>
<comment type="subcellular location">
    <subcellularLocation>
        <location evidence="1">Cell membrane</location>
        <topology evidence="1">Multi-pass membrane protein</topology>
    </subcellularLocation>
</comment>
<dbReference type="InterPro" id="IPR011701">
    <property type="entry name" value="MFS"/>
</dbReference>
<dbReference type="InterPro" id="IPR036259">
    <property type="entry name" value="MFS_trans_sf"/>
</dbReference>
<feature type="transmembrane region" description="Helical" evidence="6">
    <location>
        <begin position="77"/>
        <end position="95"/>
    </location>
</feature>